<dbReference type="GO" id="GO:0016787">
    <property type="term" value="F:hydrolase activity"/>
    <property type="evidence" value="ECO:0007669"/>
    <property type="project" value="UniProtKB-KW"/>
</dbReference>
<name>A0A8G1GLS4_9VIRU</name>
<dbReference type="InterPro" id="IPR027417">
    <property type="entry name" value="P-loop_NTPase"/>
</dbReference>
<organism evidence="7">
    <name type="scientific">Peanut clump virus</name>
    <dbReference type="NCBI Taxonomy" id="28355"/>
    <lineage>
        <taxon>Viruses</taxon>
        <taxon>Riboviria</taxon>
        <taxon>Orthornavirae</taxon>
        <taxon>Kitrinoviricota</taxon>
        <taxon>Alsuviricetes</taxon>
        <taxon>Martellivirales</taxon>
        <taxon>Virgaviridae</taxon>
        <taxon>Pecluvirus</taxon>
        <taxon>Pecluvirus arachidis</taxon>
    </lineage>
</organism>
<gene>
    <name evidence="7" type="primary">ORF1-RT</name>
</gene>
<dbReference type="InterPro" id="IPR013664">
    <property type="entry name" value="Virgavirus_MeTrfase_C"/>
</dbReference>
<dbReference type="Pfam" id="PF08456">
    <property type="entry name" value="Vmethyltransf_C"/>
    <property type="match status" value="1"/>
</dbReference>
<evidence type="ECO:0000256" key="4">
    <source>
        <dbReference type="ARBA" id="ARBA00022840"/>
    </source>
</evidence>
<dbReference type="GO" id="GO:0006396">
    <property type="term" value="P:RNA processing"/>
    <property type="evidence" value="ECO:0007669"/>
    <property type="project" value="InterPro"/>
</dbReference>
<evidence type="ECO:0000256" key="2">
    <source>
        <dbReference type="ARBA" id="ARBA00022741"/>
    </source>
</evidence>
<evidence type="ECO:0000259" key="6">
    <source>
        <dbReference type="PROSITE" id="PS51743"/>
    </source>
</evidence>
<accession>A0A8G1GLS4</accession>
<dbReference type="Gene3D" id="3.40.50.300">
    <property type="entry name" value="P-loop containing nucleotide triphosphate hydrolases"/>
    <property type="match status" value="2"/>
</dbReference>
<dbReference type="GO" id="GO:0008174">
    <property type="term" value="F:mRNA methyltransferase activity"/>
    <property type="evidence" value="ECO:0007669"/>
    <property type="project" value="UniProtKB-UniRule"/>
</dbReference>
<dbReference type="GO" id="GO:0016556">
    <property type="term" value="P:mRNA modification"/>
    <property type="evidence" value="ECO:0007669"/>
    <property type="project" value="InterPro"/>
</dbReference>
<keyword evidence="2" id="KW-0547">Nucleotide-binding</keyword>
<evidence type="ECO:0000256" key="1">
    <source>
        <dbReference type="ARBA" id="ARBA00022679"/>
    </source>
</evidence>
<keyword evidence="1" id="KW-0808">Transferase</keyword>
<dbReference type="GO" id="GO:0005524">
    <property type="term" value="F:ATP binding"/>
    <property type="evidence" value="ECO:0007669"/>
    <property type="project" value="UniProtKB-KW"/>
</dbReference>
<dbReference type="InterPro" id="IPR027351">
    <property type="entry name" value="(+)RNA_virus_helicase_core_dom"/>
</dbReference>
<dbReference type="SUPFAM" id="SSF52540">
    <property type="entry name" value="P-loop containing nucleoside triphosphate hydrolases"/>
    <property type="match status" value="1"/>
</dbReference>
<dbReference type="EMBL" id="MW961156">
    <property type="protein sequence ID" value="QZA75382.1"/>
    <property type="molecule type" value="Genomic_RNA"/>
</dbReference>
<reference evidence="7" key="1">
    <citation type="submission" date="2021-04" db="EMBL/GenBank/DDBJ databases">
        <title>Plant Virus Collection isolate.</title>
        <authorList>
            <person name="Knierim D."/>
            <person name="Margaria P."/>
            <person name="Menzel W."/>
            <person name="Winter S."/>
        </authorList>
    </citation>
    <scope>NUCLEOTIDE SEQUENCE</scope>
    <source>
        <strain evidence="7">DSMZ PV-0291</strain>
    </source>
</reference>
<feature type="domain" description="Alphavirus-like MT" evidence="6">
    <location>
        <begin position="85"/>
        <end position="306"/>
    </location>
</feature>
<sequence length="1135" mass="130130">MAQSNIYSDMIDRYVNDETVVQNLFMTASSTTKSLLHDVIADRAANHLKSLEKKQKQKELVDVRRVLSSESLNSLCALYPEFNVITSNRERGSHTMAAVCRTLETLYIKSLLPVKDTVVWDVGGNWLTHVKYASDQNVHCCCPLLDYRDAMRKQERLLNLELFARNGKEKTEEFDDCYRQIHTFESQRRIALNSKASVVCNDKYCCDVFQNCSYEPEKGKMRVAMGVHSVYDMSLQDLADGLERKGIEHFIGCFLFSPKLLLGQEEGELPFVNGRFKVKKGKVRFFFMDDTTHGYEHDLNDYLDYIRKSFVVARCGHVYMLELFSVRGDTIFFKLFDVTEYSLSRTGTLSSLLPTRDHVFKAMPIPNTEEVIVPLYWIENGEVVVERRYLPKSLVCRGMEWLMRNKANALQYETLLNYLVSTNVSAVFNGCQVREGLKTDPWILCKLAMTLLVREEFNREKQKKILEVLRMSGSEQISLKQIFRGVFEKFLGSVSLKARVLRTVARWCGVEFGSMKYDVDVLPLYVEIEDSLCLWRKGKLEGIESYDMKDEVLRHNEKKQDVERLTKTLEQKVSEDGSISDASSKLKRVAAFAVLASNKDTPLGRYIASKSSSSGTSCSNSGSSINTTVSESLSPQISVPESCAEEVPPLIIPYAVKKRWADYSSDSSDDVVAGEDFMSPVSTLVLRRRLPAPPVYPDDVQEAACLEYLWYLKCKVICDFSAMYSIVCDFKDQLLHDGRCEFPKNAFFLKVGEETRWSLKRPTSHQVGHQYCVKFSENDDRMELVPVAWSRHDDEVRSIYPQGLADGWYMFSDLTYLMNEWLIFNKLVSVYPSLKKLQLKVRLIDGVPGCGKSTWILNNCDLDKQVVLAEGREATDDLRKRFAEKGFPRKRCEERVRTVHSFMLKPLTRHFNSFHFDEALMAHAGMIFICGRMLGAREVICQGDSKQIPFINRVEQISLRYASFNVVEREYVRKTYRCPLDIIHYLNKKKYYRGDDIVGYSKTTHSVDAKSKTSGFTSLVKLPKEPVHYLTFLQAEKEEVSKHLAGVKGATVSTIHEAQGKTFERVNLVRLKMTDNELYPGGAKSEPYTIVGLTRHTRSLVYYSVVEDRLYEDISALKDVMEDQLLKCSFSEQTK</sequence>
<proteinExistence type="predicted"/>
<keyword evidence="3" id="KW-0378">Hydrolase</keyword>
<dbReference type="GO" id="GO:0003723">
    <property type="term" value="F:RNA binding"/>
    <property type="evidence" value="ECO:0007669"/>
    <property type="project" value="InterPro"/>
</dbReference>
<dbReference type="PROSITE" id="PS51657">
    <property type="entry name" value="PSRV_HELICASE"/>
    <property type="match status" value="1"/>
</dbReference>
<evidence type="ECO:0000256" key="3">
    <source>
        <dbReference type="ARBA" id="ARBA00022801"/>
    </source>
</evidence>
<dbReference type="InterPro" id="IPR002588">
    <property type="entry name" value="Alphavirus-like_MT_dom"/>
</dbReference>
<dbReference type="PROSITE" id="PS51743">
    <property type="entry name" value="ALPHAVIRUS_MT"/>
    <property type="match status" value="1"/>
</dbReference>
<dbReference type="Pfam" id="PF01660">
    <property type="entry name" value="Vmethyltransf"/>
    <property type="match status" value="1"/>
</dbReference>
<evidence type="ECO:0000259" key="5">
    <source>
        <dbReference type="PROSITE" id="PS51657"/>
    </source>
</evidence>
<feature type="domain" description="(+)RNA virus helicase C-terminal" evidence="5">
    <location>
        <begin position="813"/>
        <end position="1135"/>
    </location>
</feature>
<protein>
    <submittedName>
        <fullName evidence="7">Replicase</fullName>
    </submittedName>
</protein>
<evidence type="ECO:0000313" key="7">
    <source>
        <dbReference type="EMBL" id="QZA75382.1"/>
    </source>
</evidence>
<dbReference type="Pfam" id="PF01443">
    <property type="entry name" value="Viral_helicase1"/>
    <property type="match status" value="1"/>
</dbReference>
<keyword evidence="4" id="KW-0067">ATP-binding</keyword>